<evidence type="ECO:0000256" key="13">
    <source>
        <dbReference type="ARBA" id="ARBA00023291"/>
    </source>
</evidence>
<comment type="cofactor">
    <cofactor evidence="2">
        <name>[3Fe-4S] cluster</name>
        <dbReference type="ChEBI" id="CHEBI:21137"/>
    </cofactor>
</comment>
<dbReference type="CDD" id="cd00713">
    <property type="entry name" value="GltS"/>
    <property type="match status" value="1"/>
</dbReference>
<evidence type="ECO:0000256" key="4">
    <source>
        <dbReference type="ARBA" id="ARBA00022605"/>
    </source>
</evidence>
<dbReference type="Pfam" id="PF04898">
    <property type="entry name" value="Glu_syn_central"/>
    <property type="match status" value="1"/>
</dbReference>
<dbReference type="GO" id="GO:0051538">
    <property type="term" value="F:3 iron, 4 sulfur cluster binding"/>
    <property type="evidence" value="ECO:0007669"/>
    <property type="project" value="UniProtKB-KW"/>
</dbReference>
<dbReference type="Proteomes" id="UP000238153">
    <property type="component" value="Unassembled WGS sequence"/>
</dbReference>
<dbReference type="InterPro" id="IPR013785">
    <property type="entry name" value="Aldolase_TIM"/>
</dbReference>
<dbReference type="InterPro" id="IPR017932">
    <property type="entry name" value="GATase_2_dom"/>
</dbReference>
<dbReference type="InterPro" id="IPR002932">
    <property type="entry name" value="Glu_synthdom"/>
</dbReference>
<proteinExistence type="inferred from homology"/>
<keyword evidence="4" id="KW-0028">Amino-acid biosynthesis</keyword>
<protein>
    <submittedName>
        <fullName evidence="16">Glutamate synthase large subunit</fullName>
    </submittedName>
</protein>
<evidence type="ECO:0000256" key="5">
    <source>
        <dbReference type="ARBA" id="ARBA00022630"/>
    </source>
</evidence>
<dbReference type="GO" id="GO:0019676">
    <property type="term" value="P:ammonia assimilation cycle"/>
    <property type="evidence" value="ECO:0007669"/>
    <property type="project" value="TreeGrafter"/>
</dbReference>
<comment type="cofactor">
    <cofactor evidence="1">
        <name>FMN</name>
        <dbReference type="ChEBI" id="CHEBI:58210"/>
    </cofactor>
</comment>
<keyword evidence="6" id="KW-0288">FMN</keyword>
<evidence type="ECO:0000256" key="11">
    <source>
        <dbReference type="ARBA" id="ARBA00023014"/>
    </source>
</evidence>
<dbReference type="SUPFAM" id="SSF51395">
    <property type="entry name" value="FMN-linked oxidoreductases"/>
    <property type="match status" value="1"/>
</dbReference>
<evidence type="ECO:0000256" key="2">
    <source>
        <dbReference type="ARBA" id="ARBA00001927"/>
    </source>
</evidence>
<dbReference type="GO" id="GO:0006537">
    <property type="term" value="P:glutamate biosynthetic process"/>
    <property type="evidence" value="ECO:0007669"/>
    <property type="project" value="UniProtKB-KW"/>
</dbReference>
<evidence type="ECO:0000256" key="9">
    <source>
        <dbReference type="ARBA" id="ARBA00023002"/>
    </source>
</evidence>
<dbReference type="InterPro" id="IPR036485">
    <property type="entry name" value="Glu_synth_asu_C_sf"/>
</dbReference>
<organism evidence="16 17">
    <name type="scientific">Staphylococcus haemolyticus</name>
    <dbReference type="NCBI Taxonomy" id="1283"/>
    <lineage>
        <taxon>Bacteria</taxon>
        <taxon>Bacillati</taxon>
        <taxon>Bacillota</taxon>
        <taxon>Bacilli</taxon>
        <taxon>Bacillales</taxon>
        <taxon>Staphylococcaceae</taxon>
        <taxon>Staphylococcus</taxon>
    </lineage>
</organism>
<dbReference type="Gene3D" id="3.20.20.70">
    <property type="entry name" value="Aldolase class I"/>
    <property type="match status" value="2"/>
</dbReference>
<dbReference type="InterPro" id="IPR029055">
    <property type="entry name" value="Ntn_hydrolases_N"/>
</dbReference>
<keyword evidence="10" id="KW-0408">Iron</keyword>
<evidence type="ECO:0000256" key="14">
    <source>
        <dbReference type="ARBA" id="ARBA00029440"/>
    </source>
</evidence>
<dbReference type="GO" id="GO:0046872">
    <property type="term" value="F:metal ion binding"/>
    <property type="evidence" value="ECO:0007669"/>
    <property type="project" value="UniProtKB-KW"/>
</dbReference>
<dbReference type="KEGG" id="shh:ShL2_02325"/>
<dbReference type="Pfam" id="PF01645">
    <property type="entry name" value="Glu_synthase"/>
    <property type="match status" value="1"/>
</dbReference>
<feature type="domain" description="Glutamine amidotransferase type-2" evidence="15">
    <location>
        <begin position="20"/>
        <end position="406"/>
    </location>
</feature>
<dbReference type="InterPro" id="IPR050711">
    <property type="entry name" value="ET-N_metabolism_enzyme"/>
</dbReference>
<gene>
    <name evidence="16" type="ORF">CV019_11405</name>
</gene>
<dbReference type="GO" id="GO:0015930">
    <property type="term" value="F:glutamate synthase activity"/>
    <property type="evidence" value="ECO:0007669"/>
    <property type="project" value="InterPro"/>
</dbReference>
<evidence type="ECO:0000256" key="12">
    <source>
        <dbReference type="ARBA" id="ARBA00023164"/>
    </source>
</evidence>
<dbReference type="EMBL" id="PGWX01000388">
    <property type="protein sequence ID" value="PPJ72083.1"/>
    <property type="molecule type" value="Genomic_DNA"/>
</dbReference>
<reference evidence="16 17" key="1">
    <citation type="submission" date="2017-11" db="EMBL/GenBank/DDBJ databases">
        <authorList>
            <person name="Founou R.C."/>
            <person name="Founou L."/>
            <person name="Allam M."/>
            <person name="Ismail A."/>
            <person name="Essack S.Y."/>
        </authorList>
    </citation>
    <scope>NUCLEOTIDE SEQUENCE [LARGE SCALE GENOMIC DNA]</scope>
    <source>
        <strain evidence="16 17">G811N2B1</strain>
    </source>
</reference>
<evidence type="ECO:0000313" key="16">
    <source>
        <dbReference type="EMBL" id="PPJ72083.1"/>
    </source>
</evidence>
<keyword evidence="11" id="KW-0411">Iron-sulfur</keyword>
<dbReference type="CDD" id="cd00982">
    <property type="entry name" value="gltB_C"/>
    <property type="match status" value="1"/>
</dbReference>
<keyword evidence="9" id="KW-0560">Oxidoreductase</keyword>
<dbReference type="Pfam" id="PF00310">
    <property type="entry name" value="GATase_2"/>
    <property type="match status" value="1"/>
</dbReference>
<dbReference type="GeneID" id="93781774"/>
<keyword evidence="8" id="KW-0315">Glutamine amidotransferase</keyword>
<evidence type="ECO:0000256" key="1">
    <source>
        <dbReference type="ARBA" id="ARBA00001917"/>
    </source>
</evidence>
<evidence type="ECO:0000256" key="10">
    <source>
        <dbReference type="ARBA" id="ARBA00023004"/>
    </source>
</evidence>
<comment type="similarity">
    <text evidence="3">Belongs to the glutamate synthase family.</text>
</comment>
<keyword evidence="5" id="KW-0285">Flavoprotein</keyword>
<keyword evidence="7" id="KW-0479">Metal-binding</keyword>
<comment type="pathway">
    <text evidence="14">Amino-acid biosynthesis.</text>
</comment>
<dbReference type="Gene3D" id="2.160.20.60">
    <property type="entry name" value="Glutamate synthase, alpha subunit, C-terminal domain"/>
    <property type="match status" value="1"/>
</dbReference>
<dbReference type="InterPro" id="IPR002489">
    <property type="entry name" value="Glu_synth_asu_C"/>
</dbReference>
<evidence type="ECO:0000313" key="17">
    <source>
        <dbReference type="Proteomes" id="UP000238153"/>
    </source>
</evidence>
<evidence type="ECO:0000259" key="15">
    <source>
        <dbReference type="PROSITE" id="PS51278"/>
    </source>
</evidence>
<dbReference type="NCBIfam" id="NF008730">
    <property type="entry name" value="PRK11750.1"/>
    <property type="match status" value="1"/>
</dbReference>
<dbReference type="Gene3D" id="3.60.20.10">
    <property type="entry name" value="Glutamine Phosphoribosylpyrophosphate, subunit 1, domain 1"/>
    <property type="match status" value="1"/>
</dbReference>
<evidence type="ECO:0000256" key="6">
    <source>
        <dbReference type="ARBA" id="ARBA00022643"/>
    </source>
</evidence>
<dbReference type="SUPFAM" id="SSF56235">
    <property type="entry name" value="N-terminal nucleophile aminohydrolases (Ntn hydrolases)"/>
    <property type="match status" value="1"/>
</dbReference>
<sequence>MFDERLKRGLYDYREEHDACGIGFYANMNNLRSHDIIEKSLEMLRRLDHRGGVGADGITGDGAGIMTEIPFQFFKAHVNLDLPNEGDYAVGLFFSNEKIQGTKHETQFNDYFQSEGLKVIGYRDVPVDVNAVAPHVASTMPHIQQVFIDIRLIETPAKPLYIARKQIEQYAERQDLGLYFTSLSHKTIVYKGWLRSDQIKKLYLDLNHEDYQSKLGLVHSRFSTNTFPSWKRAHPNRLLMHNGEINTIKGNVNWMRARQRQLIQTLFGEEHTKIQNIVDEDGSDSAIVDNALEFLSLAMEPEEAAMLLIPEPWLYNKENDDNVRAFYEFYSYLMEPWDGPTMISFCNGDKIGALTDRNGLRPGRYTITKDNFIVFSSEVGVVDVPEVNVAYKGQLNPGKLLLVDFDSHKVVENNELKARIANQYPYKEWLDNHKVDLNLEGQTYHQPLLNSETLFELQRQFGYTKEDIYKYMAELVKGKKDPIGAMGYDAPLAVLNERPESLFNYFKQLFAQVTNPPIDAYREKIVTSELSYLGGEGNLFHPDETVLDRIQLAKPVLTLTQLDKIKQSKFNVKHLSTLYQDNLKEALERLGEAAIQATRDGHTILVLDDSELIDNDDESKLKEQRYAMPILLAISHIHQLLIREGLRMDTSLVALSGETREVHHVACLLGYGANAVIPYLAQHTIAHLTETHRLEGTVSDNVETYTRVLSEGVIKVMAKMGISTVQSYQGAQIFEAVGLSQEVIDDYFTGTQSKLSGLSIQQIDTENKMRQQRHNEYLDSGSVFQWRQQGQHHVFNPTTIHLLQHACRENDYTQFKTFSNAIHEQRNDHLRDLLEFKAQQSIHISEVESVESIVKRFNTGAMSYGSISEEAHQTLAQAMNKIGGKSNSGEGGENPKRYEIQEDGTVLSSAIKQVASGRFGVTSNYLQHAKELQIKVAQGAKPGEGGQLPGTKVYPWIAETRGSTPGIGLISPPPHHDIYSIEDLGQLIHDLKNANRSADVAVKLVSKTGIGTIASGVAKAFADKIVVSGYDGGTGASPKTSIQHAGLPWELGLAETHQTLKLNHLRSRVRLETDGKLMTGRDVALACALGAEEFGFATAPLVVLGCIMMRVCHNDTCPVGIATQNKDLRALFRGKADHVVNFMHFIAEELREVLASLGIRTVEELVGRTDLLQRSSRIDEQSKAATLDIEKLLDSDDGPNSKEINQNHHLDIGFDLNYLYKDAKQSIEDGKLFKGNYVINNEQRDVGVITGSYITQCHGIKGLPEGTIVAKTHGHAGQSLAAFAPSGLLVQHTGDANDYVGKGLSGGTVVIKAPNKQREREIIAGNVCFYGASKGKAFINGSAGERFCIRNSGVDVVVEGIGDHGLEYMTGGHVVNLGDVGKNFGQGMSGGVCYVFPSNLELFKRKNQLPTLAFERVTHKEEKALLKTMLEEHYRYTQSTKAASILNDFEHVADKVIKVIPKDYELMMQKIELQSRHLPQLDDAKLAAFYDERTTIEQELQPAVIY</sequence>
<keyword evidence="12" id="KW-0314">Glutamate biosynthesis</keyword>
<dbReference type="SUPFAM" id="SSF69336">
    <property type="entry name" value="Alpha subunit of glutamate synthase, C-terminal domain"/>
    <property type="match status" value="1"/>
</dbReference>
<comment type="caution">
    <text evidence="16">The sequence shown here is derived from an EMBL/GenBank/DDBJ whole genome shotgun (WGS) entry which is preliminary data.</text>
</comment>
<dbReference type="PANTHER" id="PTHR11938">
    <property type="entry name" value="FAD NADPH DEHYDROGENASE/OXIDOREDUCTASE"/>
    <property type="match status" value="1"/>
</dbReference>
<dbReference type="PANTHER" id="PTHR11938:SF133">
    <property type="entry name" value="GLUTAMATE SYNTHASE (NADH)"/>
    <property type="match status" value="1"/>
</dbReference>
<dbReference type="STRING" id="1283.ShL2_02325"/>
<dbReference type="FunFam" id="3.60.20.10:FF:000001">
    <property type="entry name" value="Glutamate synthase, large subunit"/>
    <property type="match status" value="1"/>
</dbReference>
<evidence type="ECO:0000256" key="7">
    <source>
        <dbReference type="ARBA" id="ARBA00022723"/>
    </source>
</evidence>
<dbReference type="InterPro" id="IPR006982">
    <property type="entry name" value="Glu_synth_centr_N"/>
</dbReference>
<accession>A0A2A1KCV0</accession>
<dbReference type="RefSeq" id="WP_046309772.1">
    <property type="nucleotide sequence ID" value="NZ_BKAY01000018.1"/>
</dbReference>
<evidence type="ECO:0000256" key="3">
    <source>
        <dbReference type="ARBA" id="ARBA00009716"/>
    </source>
</evidence>
<name>A0A2A1KCV0_STAHA</name>
<dbReference type="PROSITE" id="PS51278">
    <property type="entry name" value="GATASE_TYPE_2"/>
    <property type="match status" value="1"/>
</dbReference>
<evidence type="ECO:0000256" key="8">
    <source>
        <dbReference type="ARBA" id="ARBA00022962"/>
    </source>
</evidence>
<dbReference type="CDD" id="cd02808">
    <property type="entry name" value="GltS_FMN"/>
    <property type="match status" value="1"/>
</dbReference>
<dbReference type="Pfam" id="PF01493">
    <property type="entry name" value="GXGXG"/>
    <property type="match status" value="1"/>
</dbReference>
<dbReference type="FunFam" id="3.20.20.70:FF:000061">
    <property type="entry name" value="Glutamate synthase large subunit"/>
    <property type="match status" value="1"/>
</dbReference>
<keyword evidence="13" id="KW-0003">3Fe-4S</keyword>